<feature type="compositionally biased region" description="Basic and acidic residues" evidence="2">
    <location>
        <begin position="123"/>
        <end position="133"/>
    </location>
</feature>
<dbReference type="GO" id="GO:0003714">
    <property type="term" value="F:transcription corepressor activity"/>
    <property type="evidence" value="ECO:0007669"/>
    <property type="project" value="TreeGrafter"/>
</dbReference>
<feature type="compositionally biased region" description="Basic and acidic residues" evidence="2">
    <location>
        <begin position="384"/>
        <end position="403"/>
    </location>
</feature>
<feature type="compositionally biased region" description="Basic and acidic residues" evidence="2">
    <location>
        <begin position="167"/>
        <end position="177"/>
    </location>
</feature>
<dbReference type="Proteomes" id="UP000018936">
    <property type="component" value="Unassembled WGS sequence"/>
</dbReference>
<evidence type="ECO:0000256" key="1">
    <source>
        <dbReference type="ARBA" id="ARBA00010097"/>
    </source>
</evidence>
<sequence length="1108" mass="120728">MLSSGTHIKLPAARLSLLGTPNDARLTSPPQKPLDLKQLKQRAAAIPPIISEGTLEGALQGGATKAPVPPHTLALYQQQITLAQEEEEEEEEEAALSTLPPSEKEPPLCSSTSNSPRGAPHRSPAEAEKEEKPMLFTPLPDGQKQAGEPATPTCWPPVLPYQGASRDVIRTSPHTESHTFQYNPSAAHPTSLNAHESSRTGPPRSEHAKVSVGSVALPLTMDPKKLVPFSGVKQEQLSPRSQACQPESLVVQTSQESSVLRGTSLSGGSIIKGIPSTRPPSESTITYRGSITHGTPAEVLYKGTITKVIGEDSPSRAEKAREEALPKGHVIYEGKKGHILTYDGLMGRAIPPERHSPLNLKDPHHIRGSITQGIPRSYVESPEDYPRREAKQPKRENTPPRDLTEAYKVRSHESLTPLKLKAVHEGLVTTVKEAGRSIHEIPKEDLRRTPDLSLMARPIKEGSITQGTPLKYDTNTSTNAKKHDVRSIIGSPGRNFHPMLPMETMQDPRTLERAYEDNLKSSRPSPVTNSGGSITRGAPMIMPEPGKPRHSPLAYEDHQAAHGAAFGGHLHRGSPVSTREAAPRQLEEHHHQMFDHMIRGTGGMDLYRGHIPLTFDPAAIPRGIPLEAAAYYLPRHLAPGPTYSHLYPPYLIRGYPDTAAMENRQTIINDYITSQQMHHNAATATTMAQRVDLLRGLSPREPSLALNYAAAGIIDLSQVPHLPVLVPPTPGTSAASMDRITYMHGAAQPFSSRHSSSPLSPGTHAHLAKTGPPVSEREQERDREKERKKSVVTSTATHSSGRIPAHSHKHSPVSPRAQENIQQRPSVLHNTNMKIVSPEACSSGFCPASALRSSMSGVDNYASVMESAHVQKEVSSSSRTQDLKSERSQPEINHLFPSKLSAGPGLEQTPSPVKATESKTLSSSVPGASHPFSRGQGKIQPSHHSPLDSSLHAVSAPEQPSREKSKPFSVQEQELRVLVFRGNYSPDGVETISPVNSPSSVLHEKGMKLAQDKEKGSLKPSATEFSHMQQLHQISEGHQSPSQPLPSTPTRGLLDLCWTSDELLPNLTTSTNQWNMFHHLEFPPKMKQTKGEGHLLSFRPRERSPKLG</sequence>
<comment type="caution">
    <text evidence="3">The sequence shown here is derived from an EMBL/GenBank/DDBJ whole genome shotgun (WGS) entry which is preliminary data.</text>
</comment>
<keyword evidence="4" id="KW-1185">Reference proteome</keyword>
<reference evidence="3 4" key="1">
    <citation type="journal article" date="2013" name="Proc. Natl. Acad. Sci. U.S.A.">
        <title>The king cobra genome reveals dynamic gene evolution and adaptation in the snake venom system.</title>
        <authorList>
            <person name="Vonk F.J."/>
            <person name="Casewell N.R."/>
            <person name="Henkel C.V."/>
            <person name="Heimberg A.M."/>
            <person name="Jansen H.J."/>
            <person name="McCleary R.J."/>
            <person name="Kerkkamp H.M."/>
            <person name="Vos R.A."/>
            <person name="Guerreiro I."/>
            <person name="Calvete J.J."/>
            <person name="Wuster W."/>
            <person name="Woods A.E."/>
            <person name="Logan J.M."/>
            <person name="Harrison R.A."/>
            <person name="Castoe T.A."/>
            <person name="de Koning A.P."/>
            <person name="Pollock D.D."/>
            <person name="Yandell M."/>
            <person name="Calderon D."/>
            <person name="Renjifo C."/>
            <person name="Currier R.B."/>
            <person name="Salgado D."/>
            <person name="Pla D."/>
            <person name="Sanz L."/>
            <person name="Hyder A.S."/>
            <person name="Ribeiro J.M."/>
            <person name="Arntzen J.W."/>
            <person name="van den Thillart G.E."/>
            <person name="Boetzer M."/>
            <person name="Pirovano W."/>
            <person name="Dirks R.P."/>
            <person name="Spaink H.P."/>
            <person name="Duboule D."/>
            <person name="McGlinn E."/>
            <person name="Kini R.M."/>
            <person name="Richardson M.K."/>
        </authorList>
    </citation>
    <scope>NUCLEOTIDE SEQUENCE</scope>
    <source>
        <tissue evidence="3">Blood</tissue>
    </source>
</reference>
<dbReference type="OrthoDB" id="10258692at2759"/>
<feature type="compositionally biased region" description="Polar residues" evidence="2">
    <location>
        <begin position="521"/>
        <end position="533"/>
    </location>
</feature>
<proteinExistence type="inferred from homology"/>
<feature type="compositionally biased region" description="Basic and acidic residues" evidence="2">
    <location>
        <begin position="775"/>
        <end position="789"/>
    </location>
</feature>
<feature type="compositionally biased region" description="Acidic residues" evidence="2">
    <location>
        <begin position="84"/>
        <end position="94"/>
    </location>
</feature>
<feature type="non-terminal residue" evidence="3">
    <location>
        <position position="1"/>
    </location>
</feature>
<organism evidence="3 4">
    <name type="scientific">Ophiophagus hannah</name>
    <name type="common">King cobra</name>
    <name type="synonym">Naja hannah</name>
    <dbReference type="NCBI Taxonomy" id="8665"/>
    <lineage>
        <taxon>Eukaryota</taxon>
        <taxon>Metazoa</taxon>
        <taxon>Chordata</taxon>
        <taxon>Craniata</taxon>
        <taxon>Vertebrata</taxon>
        <taxon>Euteleostomi</taxon>
        <taxon>Lepidosauria</taxon>
        <taxon>Squamata</taxon>
        <taxon>Bifurcata</taxon>
        <taxon>Unidentata</taxon>
        <taxon>Episquamata</taxon>
        <taxon>Toxicofera</taxon>
        <taxon>Serpentes</taxon>
        <taxon>Colubroidea</taxon>
        <taxon>Elapidae</taxon>
        <taxon>Elapinae</taxon>
        <taxon>Ophiophagus</taxon>
    </lineage>
</organism>
<evidence type="ECO:0000313" key="4">
    <source>
        <dbReference type="Proteomes" id="UP000018936"/>
    </source>
</evidence>
<feature type="compositionally biased region" description="Polar residues" evidence="2">
    <location>
        <begin position="791"/>
        <end position="800"/>
    </location>
</feature>
<dbReference type="AlphaFoldDB" id="V8NIA1"/>
<feature type="region of interest" description="Disordered" evidence="2">
    <location>
        <begin position="82"/>
        <end position="211"/>
    </location>
</feature>
<feature type="compositionally biased region" description="Low complexity" evidence="2">
    <location>
        <begin position="749"/>
        <end position="761"/>
    </location>
</feature>
<comment type="similarity">
    <text evidence="1">Belongs to the N-CoR nuclear receptor corepressors family.</text>
</comment>
<evidence type="ECO:0000313" key="3">
    <source>
        <dbReference type="EMBL" id="ETE61810.1"/>
    </source>
</evidence>
<feature type="region of interest" description="Disordered" evidence="2">
    <location>
        <begin position="1087"/>
        <end position="1108"/>
    </location>
</feature>
<dbReference type="GO" id="GO:0000122">
    <property type="term" value="P:negative regulation of transcription by RNA polymerase II"/>
    <property type="evidence" value="ECO:0007669"/>
    <property type="project" value="TreeGrafter"/>
</dbReference>
<keyword evidence="3" id="KW-0675">Receptor</keyword>
<dbReference type="InterPro" id="IPR051571">
    <property type="entry name" value="N-CoR_corepressor"/>
</dbReference>
<feature type="region of interest" description="Disordered" evidence="2">
    <location>
        <begin position="748"/>
        <end position="819"/>
    </location>
</feature>
<feature type="region of interest" description="Disordered" evidence="2">
    <location>
        <begin position="872"/>
        <end position="970"/>
    </location>
</feature>
<name>V8NIA1_OPHHA</name>
<dbReference type="GO" id="GO:0000785">
    <property type="term" value="C:chromatin"/>
    <property type="evidence" value="ECO:0007669"/>
    <property type="project" value="TreeGrafter"/>
</dbReference>
<feature type="compositionally biased region" description="Polar residues" evidence="2">
    <location>
        <begin position="178"/>
        <end position="195"/>
    </location>
</feature>
<dbReference type="EMBL" id="AZIM01003635">
    <property type="protein sequence ID" value="ETE61810.1"/>
    <property type="molecule type" value="Genomic_DNA"/>
</dbReference>
<dbReference type="PANTHER" id="PTHR13992">
    <property type="entry name" value="NUCLEAR RECEPTOR CO-REPRESSOR RELATED NCOR"/>
    <property type="match status" value="1"/>
</dbReference>
<feature type="compositionally biased region" description="Basic and acidic residues" evidence="2">
    <location>
        <begin position="355"/>
        <end position="365"/>
    </location>
</feature>
<feature type="compositionally biased region" description="Low complexity" evidence="2">
    <location>
        <begin position="942"/>
        <end position="952"/>
    </location>
</feature>
<feature type="region of interest" description="Disordered" evidence="2">
    <location>
        <begin position="518"/>
        <end position="539"/>
    </location>
</feature>
<evidence type="ECO:0000256" key="2">
    <source>
        <dbReference type="SAM" id="MobiDB-lite"/>
    </source>
</evidence>
<gene>
    <name evidence="3" type="primary">Ncor2</name>
    <name evidence="3" type="ORF">L345_12435</name>
</gene>
<feature type="region of interest" description="Disordered" evidence="2">
    <location>
        <begin position="355"/>
        <end position="403"/>
    </location>
</feature>
<protein>
    <submittedName>
        <fullName evidence="3">Nuclear receptor corepressor 2</fullName>
    </submittedName>
</protein>
<dbReference type="PANTHER" id="PTHR13992:SF21">
    <property type="entry name" value="NUCLEAR RECEPTOR COREPRESSOR 2"/>
    <property type="match status" value="1"/>
</dbReference>
<accession>V8NIA1</accession>